<name>A0A120MYV8_9SPHI</name>
<dbReference type="InterPro" id="IPR000866">
    <property type="entry name" value="AhpC/TSA"/>
</dbReference>
<dbReference type="SUPFAM" id="SSF52833">
    <property type="entry name" value="Thioredoxin-like"/>
    <property type="match status" value="1"/>
</dbReference>
<dbReference type="AlphaFoldDB" id="A0A120MYV8"/>
<dbReference type="Gene3D" id="3.40.30.10">
    <property type="entry name" value="Glutaredoxin"/>
    <property type="match status" value="1"/>
</dbReference>
<organism evidence="1 2">
    <name type="scientific">Mucilaginibacter gotjawali</name>
    <dbReference type="NCBI Taxonomy" id="1550579"/>
    <lineage>
        <taxon>Bacteria</taxon>
        <taxon>Pseudomonadati</taxon>
        <taxon>Bacteroidota</taxon>
        <taxon>Sphingobacteriia</taxon>
        <taxon>Sphingobacteriales</taxon>
        <taxon>Sphingobacteriaceae</taxon>
        <taxon>Mucilaginibacter</taxon>
    </lineage>
</organism>
<dbReference type="InterPro" id="IPR036249">
    <property type="entry name" value="Thioredoxin-like_sf"/>
</dbReference>
<dbReference type="RefSeq" id="WP_096352025.1">
    <property type="nucleotide sequence ID" value="NZ_AP017313.1"/>
</dbReference>
<dbReference type="Pfam" id="PF00578">
    <property type="entry name" value="AhpC-TSA"/>
    <property type="match status" value="1"/>
</dbReference>
<evidence type="ECO:0000313" key="2">
    <source>
        <dbReference type="Proteomes" id="UP000218263"/>
    </source>
</evidence>
<keyword evidence="1" id="KW-0560">Oxidoreductase</keyword>
<proteinExistence type="predicted"/>
<gene>
    <name evidence="1" type="ORF">MgSA37_02350</name>
</gene>
<dbReference type="OrthoDB" id="645652at2"/>
<dbReference type="Proteomes" id="UP000218263">
    <property type="component" value="Chromosome"/>
</dbReference>
<dbReference type="KEGG" id="mgot:MgSA37_02350"/>
<dbReference type="GO" id="GO:0004601">
    <property type="term" value="F:peroxidase activity"/>
    <property type="evidence" value="ECO:0007669"/>
    <property type="project" value="UniProtKB-KW"/>
</dbReference>
<sequence length="213" mass="24106">MLTSTDKFPYFELLEIVAEFDLSYKPYQPLKPLKAGNFITGLTLKTDQLRWQRFYGGAETFGPVVLRQLLNKPLVISFYSRHWKGNGLGQLTRLNDLQNEIKASGGNLLIINAGNDEDLAKTAWENDLSLNFYFDENHEIAELFGVYSENYPVWNRFSGIDVNVPLLATYVIDQFKQVVYADVDMDLTGSFSANGIIAAVYESALLRNNKKSA</sequence>
<dbReference type="EMBL" id="AP017313">
    <property type="protein sequence ID" value="BAU54178.1"/>
    <property type="molecule type" value="Genomic_DNA"/>
</dbReference>
<reference evidence="1 2" key="1">
    <citation type="submission" date="2015-12" db="EMBL/GenBank/DDBJ databases">
        <title>Genome sequence of Mucilaginibacter gotjawali.</title>
        <authorList>
            <person name="Lee J.S."/>
            <person name="Lee K.C."/>
            <person name="Kim K.K."/>
            <person name="Lee B.W."/>
        </authorList>
    </citation>
    <scope>NUCLEOTIDE SEQUENCE [LARGE SCALE GENOMIC DNA]</scope>
    <source>
        <strain evidence="1 2">SA3-7</strain>
    </source>
</reference>
<accession>A0A120MYV8</accession>
<keyword evidence="2" id="KW-1185">Reference proteome</keyword>
<evidence type="ECO:0000313" key="1">
    <source>
        <dbReference type="EMBL" id="BAU54178.1"/>
    </source>
</evidence>
<protein>
    <submittedName>
        <fullName evidence="1">Thioredoxin-dependent thiol peroxidase</fullName>
    </submittedName>
</protein>
<keyword evidence="1" id="KW-0575">Peroxidase</keyword>